<dbReference type="EMBL" id="CM055095">
    <property type="protein sequence ID" value="KAJ7559078.1"/>
    <property type="molecule type" value="Genomic_DNA"/>
</dbReference>
<evidence type="ECO:0000313" key="2">
    <source>
        <dbReference type="Proteomes" id="UP001162992"/>
    </source>
</evidence>
<comment type="caution">
    <text evidence="1">The sequence shown here is derived from an EMBL/GenBank/DDBJ whole genome shotgun (WGS) entry which is preliminary data.</text>
</comment>
<proteinExistence type="predicted"/>
<organism evidence="1 2">
    <name type="scientific">Diphasiastrum complanatum</name>
    <name type="common">Issler's clubmoss</name>
    <name type="synonym">Lycopodium complanatum</name>
    <dbReference type="NCBI Taxonomy" id="34168"/>
    <lineage>
        <taxon>Eukaryota</taxon>
        <taxon>Viridiplantae</taxon>
        <taxon>Streptophyta</taxon>
        <taxon>Embryophyta</taxon>
        <taxon>Tracheophyta</taxon>
        <taxon>Lycopodiopsida</taxon>
        <taxon>Lycopodiales</taxon>
        <taxon>Lycopodiaceae</taxon>
        <taxon>Lycopodioideae</taxon>
        <taxon>Diphasiastrum</taxon>
    </lineage>
</organism>
<reference evidence="2" key="1">
    <citation type="journal article" date="2024" name="Proc. Natl. Acad. Sci. U.S.A.">
        <title>Extraordinary preservation of gene collinearity over three hundred million years revealed in homosporous lycophytes.</title>
        <authorList>
            <person name="Li C."/>
            <person name="Wickell D."/>
            <person name="Kuo L.Y."/>
            <person name="Chen X."/>
            <person name="Nie B."/>
            <person name="Liao X."/>
            <person name="Peng D."/>
            <person name="Ji J."/>
            <person name="Jenkins J."/>
            <person name="Williams M."/>
            <person name="Shu S."/>
            <person name="Plott C."/>
            <person name="Barry K."/>
            <person name="Rajasekar S."/>
            <person name="Grimwood J."/>
            <person name="Han X."/>
            <person name="Sun S."/>
            <person name="Hou Z."/>
            <person name="He W."/>
            <person name="Dai G."/>
            <person name="Sun C."/>
            <person name="Schmutz J."/>
            <person name="Leebens-Mack J.H."/>
            <person name="Li F.W."/>
            <person name="Wang L."/>
        </authorList>
    </citation>
    <scope>NUCLEOTIDE SEQUENCE [LARGE SCALE GENOMIC DNA]</scope>
    <source>
        <strain evidence="2">cv. PW_Plant_1</strain>
    </source>
</reference>
<protein>
    <submittedName>
        <fullName evidence="1">Uncharacterized protein</fullName>
    </submittedName>
</protein>
<accession>A0ACC2DXR0</accession>
<dbReference type="Proteomes" id="UP001162992">
    <property type="component" value="Chromosome 4"/>
</dbReference>
<gene>
    <name evidence="1" type="ORF">O6H91_04G069100</name>
</gene>
<evidence type="ECO:0000313" key="1">
    <source>
        <dbReference type="EMBL" id="KAJ7559078.1"/>
    </source>
</evidence>
<keyword evidence="2" id="KW-1185">Reference proteome</keyword>
<name>A0ACC2DXR0_DIPCM</name>
<sequence>MAAGLSKVSALSAGMRDEALASAAQTTSRRDRLLGLNSGSNIAGGLGAFADSEDSIEELTEQDLWDAETRRSKEDEEARKDSLWIVKIRPDGSDSRKLLTNGRRWYALDKDQNGDAMFPRGLSSLSPLNRPQVNQSSPSREGSAVRIQTPSRLIHQVGAHHSDTGRQIMQQSAPVNIANWSKIAGAGSENKRMNHKLPDLGAEDEEEDEEEEERLPPHELVAREYAKSHFTTSSVFEGVGRTLKGRDLSRVRNAVLRQTGFLDS</sequence>